<evidence type="ECO:0000313" key="3">
    <source>
        <dbReference type="Proteomes" id="UP000623440"/>
    </source>
</evidence>
<gene>
    <name evidence="2" type="ORF">H6G97_40395</name>
</gene>
<dbReference type="EMBL" id="JACJSI010000262">
    <property type="protein sequence ID" value="MBD2535325.1"/>
    <property type="molecule type" value="Genomic_DNA"/>
</dbReference>
<name>A0ABR8E247_9NOSO</name>
<organism evidence="2 3">
    <name type="scientific">Nostoc flagelliforme FACHB-838</name>
    <dbReference type="NCBI Taxonomy" id="2692904"/>
    <lineage>
        <taxon>Bacteria</taxon>
        <taxon>Bacillati</taxon>
        <taxon>Cyanobacteriota</taxon>
        <taxon>Cyanophyceae</taxon>
        <taxon>Nostocales</taxon>
        <taxon>Nostocaceae</taxon>
        <taxon>Nostoc</taxon>
    </lineage>
</organism>
<comment type="caution">
    <text evidence="2">The sequence shown here is derived from an EMBL/GenBank/DDBJ whole genome shotgun (WGS) entry which is preliminary data.</text>
</comment>
<dbReference type="Pfam" id="PF12770">
    <property type="entry name" value="CHAT"/>
    <property type="match status" value="1"/>
</dbReference>
<dbReference type="RefSeq" id="WP_190946166.1">
    <property type="nucleotide sequence ID" value="NZ_JACJSI010000262.1"/>
</dbReference>
<dbReference type="InterPro" id="IPR024983">
    <property type="entry name" value="CHAT_dom"/>
</dbReference>
<feature type="domain" description="CHAT" evidence="1">
    <location>
        <begin position="5"/>
        <end position="64"/>
    </location>
</feature>
<protein>
    <submittedName>
        <fullName evidence="2">CHAT domain-containing protein</fullName>
    </submittedName>
</protein>
<proteinExistence type="predicted"/>
<keyword evidence="3" id="KW-1185">Reference proteome</keyword>
<reference evidence="2 3" key="1">
    <citation type="journal article" date="2020" name="ISME J.">
        <title>Comparative genomics reveals insights into cyanobacterial evolution and habitat adaptation.</title>
        <authorList>
            <person name="Chen M.Y."/>
            <person name="Teng W.K."/>
            <person name="Zhao L."/>
            <person name="Hu C.X."/>
            <person name="Zhou Y.K."/>
            <person name="Han B.P."/>
            <person name="Song L.R."/>
            <person name="Shu W.S."/>
        </authorList>
    </citation>
    <scope>NUCLEOTIDE SEQUENCE [LARGE SCALE GENOMIC DNA]</scope>
    <source>
        <strain evidence="2 3">FACHB-838</strain>
    </source>
</reference>
<dbReference type="Proteomes" id="UP000623440">
    <property type="component" value="Unassembled WGS sequence"/>
</dbReference>
<evidence type="ECO:0000259" key="1">
    <source>
        <dbReference type="Pfam" id="PF12770"/>
    </source>
</evidence>
<accession>A0ABR8E247</accession>
<evidence type="ECO:0000313" key="2">
    <source>
        <dbReference type="EMBL" id="MBD2535325.1"/>
    </source>
</evidence>
<sequence>MTPLCTLASLWSVDDQWAAKLMSEFYRNLNTGISKAQALQRAQLTVFVKQKSPYFWAPYVLVGNWL</sequence>